<dbReference type="EMBL" id="EQ990975">
    <property type="protein sequence ID" value="EEF22738.1"/>
    <property type="molecule type" value="Genomic_DNA"/>
</dbReference>
<feature type="transmembrane region" description="Helical" evidence="1">
    <location>
        <begin position="80"/>
        <end position="104"/>
    </location>
</feature>
<dbReference type="Proteomes" id="UP000008311">
    <property type="component" value="Unassembled WGS sequence"/>
</dbReference>
<keyword evidence="1" id="KW-1133">Transmembrane helix</keyword>
<feature type="transmembrane region" description="Helical" evidence="1">
    <location>
        <begin position="217"/>
        <end position="236"/>
    </location>
</feature>
<keyword evidence="3" id="KW-1185">Reference proteome</keyword>
<accession>B9TN26</accession>
<reference evidence="3" key="1">
    <citation type="journal article" date="2010" name="Nat. Biotechnol.">
        <title>Draft genome sequence of the oilseed species Ricinus communis.</title>
        <authorList>
            <person name="Chan A.P."/>
            <person name="Crabtree J."/>
            <person name="Zhao Q."/>
            <person name="Lorenzi H."/>
            <person name="Orvis J."/>
            <person name="Puiu D."/>
            <person name="Melake-Berhan A."/>
            <person name="Jones K.M."/>
            <person name="Redman J."/>
            <person name="Chen G."/>
            <person name="Cahoon E.B."/>
            <person name="Gedil M."/>
            <person name="Stanke M."/>
            <person name="Haas B.J."/>
            <person name="Wortman J.R."/>
            <person name="Fraser-Liggett C.M."/>
            <person name="Ravel J."/>
            <person name="Rabinowicz P.D."/>
        </authorList>
    </citation>
    <scope>NUCLEOTIDE SEQUENCE [LARGE SCALE GENOMIC DNA]</scope>
    <source>
        <strain evidence="3">cv. Hale</strain>
    </source>
</reference>
<protein>
    <recommendedName>
        <fullName evidence="4">Ferric oxidoreductase domain-containing protein</fullName>
    </recommendedName>
</protein>
<dbReference type="AlphaFoldDB" id="B9TN26"/>
<keyword evidence="1" id="KW-0472">Membrane</keyword>
<feature type="transmembrane region" description="Helical" evidence="1">
    <location>
        <begin position="161"/>
        <end position="182"/>
    </location>
</feature>
<feature type="transmembrane region" description="Helical" evidence="1">
    <location>
        <begin position="48"/>
        <end position="68"/>
    </location>
</feature>
<gene>
    <name evidence="2" type="ORF">RCOM_2085040</name>
</gene>
<sequence>MNKPPARGRLHCGARPLPSITTLIEQKDLNMFSTTAAPFPHSIDSKQLFITLLAVPALVWVVAVGDLWSYFSHNVPKGQILYLFSKLCGIYALYLMAAQVIVGIQGRQSSLFRYHYRLGVATASAVISHLTLYIVAASLRTGHATWDNFMPAFNQGFYKGAVSYGIVGAYLMAVVVCSGLAFRRLGAPSRYVHRLAYVVIVLGWLHSFLIGTETRSAILLTYYGCLMAGIVATWCIKRGKPKRC</sequence>
<evidence type="ECO:0000256" key="1">
    <source>
        <dbReference type="SAM" id="Phobius"/>
    </source>
</evidence>
<dbReference type="InParanoid" id="B9TN26"/>
<name>B9TN26_RICCO</name>
<proteinExistence type="predicted"/>
<feature type="transmembrane region" description="Helical" evidence="1">
    <location>
        <begin position="194"/>
        <end position="211"/>
    </location>
</feature>
<evidence type="ECO:0008006" key="4">
    <source>
        <dbReference type="Google" id="ProtNLM"/>
    </source>
</evidence>
<keyword evidence="1" id="KW-0812">Transmembrane</keyword>
<organism evidence="2 3">
    <name type="scientific">Ricinus communis</name>
    <name type="common">Castor bean</name>
    <dbReference type="NCBI Taxonomy" id="3988"/>
    <lineage>
        <taxon>Eukaryota</taxon>
        <taxon>Viridiplantae</taxon>
        <taxon>Streptophyta</taxon>
        <taxon>Embryophyta</taxon>
        <taxon>Tracheophyta</taxon>
        <taxon>Spermatophyta</taxon>
        <taxon>Magnoliopsida</taxon>
        <taxon>eudicotyledons</taxon>
        <taxon>Gunneridae</taxon>
        <taxon>Pentapetalae</taxon>
        <taxon>rosids</taxon>
        <taxon>fabids</taxon>
        <taxon>Malpighiales</taxon>
        <taxon>Euphorbiaceae</taxon>
        <taxon>Acalyphoideae</taxon>
        <taxon>Acalypheae</taxon>
        <taxon>Ricinus</taxon>
    </lineage>
</organism>
<feature type="transmembrane region" description="Helical" evidence="1">
    <location>
        <begin position="116"/>
        <end position="141"/>
    </location>
</feature>
<evidence type="ECO:0000313" key="3">
    <source>
        <dbReference type="Proteomes" id="UP000008311"/>
    </source>
</evidence>
<evidence type="ECO:0000313" key="2">
    <source>
        <dbReference type="EMBL" id="EEF22738.1"/>
    </source>
</evidence>